<dbReference type="PATRIC" id="fig|1502.177.peg.3623"/>
<geneLocation type="plasmid" evidence="1 2">
    <name>pJFP838A</name>
</geneLocation>
<organism evidence="1 2">
    <name type="scientific">Clostridium perfringens</name>
    <dbReference type="NCBI Taxonomy" id="1502"/>
    <lineage>
        <taxon>Bacteria</taxon>
        <taxon>Bacillati</taxon>
        <taxon>Bacillota</taxon>
        <taxon>Clostridia</taxon>
        <taxon>Eubacteriales</taxon>
        <taxon>Clostridiaceae</taxon>
        <taxon>Clostridium</taxon>
    </lineage>
</organism>
<name>A0A140GS19_CLOPF</name>
<proteinExistence type="predicted"/>
<evidence type="ECO:0000313" key="1">
    <source>
        <dbReference type="EMBL" id="AMN31328.1"/>
    </source>
</evidence>
<keyword evidence="1" id="KW-0614">Plasmid</keyword>
<dbReference type="EMBL" id="CP013615">
    <property type="protein sequence ID" value="AMN31328.1"/>
    <property type="molecule type" value="Genomic_DNA"/>
</dbReference>
<dbReference type="RefSeq" id="WP_061429906.1">
    <property type="nucleotide sequence ID" value="NZ_CATNZX010000001.1"/>
</dbReference>
<gene>
    <name evidence="1" type="ORF">JFP838_pA0412</name>
</gene>
<evidence type="ECO:0000313" key="2">
    <source>
        <dbReference type="Proteomes" id="UP000070260"/>
    </source>
</evidence>
<accession>A0A140GS19</accession>
<protein>
    <submittedName>
        <fullName evidence="1">Uncharacterized protein</fullName>
    </submittedName>
</protein>
<sequence length="100" mass="12199">MIDNKNKKDMLTRGYNFLENNSGRNKKYLINKLILDFEISEKEAKDFYYEWKCKFLNSERCIPKEDNKFNNNLSRKKKSREKFVFKRKLDLKKEGVMIFA</sequence>
<reference evidence="1 2" key="1">
    <citation type="journal article" date="2016" name="PLoS ONE">
        <title>Plasmid Characterization and Chromosome Analysis of Two netF+ Clostridium perfringens Isolates Associated with Foal and Canine Necrotizing Enteritis.</title>
        <authorList>
            <person name="Mehdizadeh Gohari I."/>
            <person name="Kropinski A.M."/>
            <person name="Weese S.J."/>
            <person name="Parreira V.R."/>
            <person name="Whitehead A.E."/>
            <person name="Boerlin P."/>
            <person name="Prescott J.F."/>
        </authorList>
    </citation>
    <scope>NUCLEOTIDE SEQUENCE [LARGE SCALE GENOMIC DNA]</scope>
    <source>
        <strain evidence="1 2">JP838</strain>
        <plasmid evidence="2">Plasmid pJFP838A</plasmid>
    </source>
</reference>
<dbReference type="Proteomes" id="UP000070260">
    <property type="component" value="Plasmid pJFP838A"/>
</dbReference>
<dbReference type="AlphaFoldDB" id="A0A140GS19"/>